<proteinExistence type="predicted"/>
<name>A0A7G8LJ23_9VIRU</name>
<organism evidence="1">
    <name type="scientific">Cressdnaviricota sp</name>
    <dbReference type="NCBI Taxonomy" id="2748378"/>
    <lineage>
        <taxon>Viruses</taxon>
        <taxon>Monodnaviria</taxon>
        <taxon>Shotokuvirae</taxon>
        <taxon>Cressdnaviricota</taxon>
    </lineage>
</organism>
<sequence>MKIRPLFLHIDDIKSRKIIYAPRGTLYDKIIMCWEDNDRPFPWWANKRYDFDYDGTYTLGEHPEGSGNYIMLWKPEIVINEKQHIKDKDIEIIIPSTEGEGRPDDPILEKTIILDPEEEKEEVEEENPETGEIETIEKWDGTIGFGIVKMTAKYNEEEFPVNWGQEAREVDRHLISTGNIINYNKHWRKLSLKAGLVDEYYCGIDLRITIVVDIGKINDLPISNLIKNPGGKITIYPNETITWIEKHENETGNKQYKITSYHRGTNEKTPETKQTNEGYILEKRNLWPGKEKKEKFNLCVSNWGDKHLIKIEGSEENISQELALILDWDLFGIQLNWE</sequence>
<accession>A0A7G8LJ23</accession>
<dbReference type="EMBL" id="MT671993">
    <property type="protein sequence ID" value="QNJ57245.1"/>
    <property type="molecule type" value="Genomic_DNA"/>
</dbReference>
<evidence type="ECO:0000313" key="1">
    <source>
        <dbReference type="EMBL" id="QNJ57245.1"/>
    </source>
</evidence>
<reference evidence="1" key="1">
    <citation type="submission" date="2020-06" db="EMBL/GenBank/DDBJ databases">
        <title>A dish full of viruses: viral metagenomics in chicken, pork and beef from Brazil.</title>
        <authorList>
            <person name="Cibulski S.P."/>
            <person name="Mayer F.Q."/>
            <person name="Roehe P.M."/>
        </authorList>
    </citation>
    <scope>NUCLEOTIDE SEQUENCE</scope>
    <source>
        <strain evidence="1">53F</strain>
    </source>
</reference>
<protein>
    <submittedName>
        <fullName evidence="1">Uncharacterized protein</fullName>
    </submittedName>
</protein>